<dbReference type="Pfam" id="PF08240">
    <property type="entry name" value="ADH_N"/>
    <property type="match status" value="1"/>
</dbReference>
<feature type="domain" description="Enoyl reductase (ER)" evidence="2">
    <location>
        <begin position="42"/>
        <end position="338"/>
    </location>
</feature>
<dbReference type="Gene3D" id="3.90.180.10">
    <property type="entry name" value="Medium-chain alcohol dehydrogenases, catalytic domain"/>
    <property type="match status" value="1"/>
</dbReference>
<dbReference type="InterPro" id="IPR013154">
    <property type="entry name" value="ADH-like_N"/>
</dbReference>
<dbReference type="SUPFAM" id="SSF51735">
    <property type="entry name" value="NAD(P)-binding Rossmann-fold domains"/>
    <property type="match status" value="1"/>
</dbReference>
<dbReference type="SMART" id="SM00829">
    <property type="entry name" value="PKS_ER"/>
    <property type="match status" value="1"/>
</dbReference>
<dbReference type="InterPro" id="IPR020843">
    <property type="entry name" value="ER"/>
</dbReference>
<dbReference type="SUPFAM" id="SSF50129">
    <property type="entry name" value="GroES-like"/>
    <property type="match status" value="1"/>
</dbReference>
<protein>
    <submittedName>
        <fullName evidence="3">Quinone oxidoreductase</fullName>
    </submittedName>
</protein>
<gene>
    <name evidence="3" type="ORF">B5K06_11440</name>
</gene>
<organism evidence="3 4">
    <name type="scientific">Rhizobium grahamii</name>
    <dbReference type="NCBI Taxonomy" id="1120045"/>
    <lineage>
        <taxon>Bacteria</taxon>
        <taxon>Pseudomonadati</taxon>
        <taxon>Pseudomonadota</taxon>
        <taxon>Alphaproteobacteria</taxon>
        <taxon>Hyphomicrobiales</taxon>
        <taxon>Rhizobiaceae</taxon>
        <taxon>Rhizobium/Agrobacterium group</taxon>
        <taxon>Rhizobium</taxon>
    </lineage>
</organism>
<proteinExistence type="predicted"/>
<dbReference type="GO" id="GO:0016491">
    <property type="term" value="F:oxidoreductase activity"/>
    <property type="evidence" value="ECO:0007669"/>
    <property type="project" value="InterPro"/>
</dbReference>
<comment type="caution">
    <text evidence="3">The sequence shown here is derived from an EMBL/GenBank/DDBJ whole genome shotgun (WGS) entry which is preliminary data.</text>
</comment>
<sequence length="343" mass="36778">MRSGSQSEVDALRIPTRNGRTAQMSDGSQRFSGEVWRIHEFGTPDVMKLEELEVSTPETDEAIVRVHAAGVGPWDGWIRSGNSALPQPLPLILGSDISGAIVAVGRGVDHLQIGDQVYGVTNKRFCGGYAQYAIAKASMLDKKPPSIDHVAAASLPVIAVTAWQALFDQAGLVQGQTVLIHGAGGNVGAFAVQFAKHAGLNSICTASSEDIERVRSLGAGRVIDYTATRFEEEVHDVDAVMDFVGGESQTRSFNVLKRGGALISAVSRPDQALAERHGVTARFFLVDVSTESLRRISTLIHENALEVNVGVKVPFEQARDAHLMLEGQLPRPKGKIVLVVDPT</sequence>
<name>A0A370KRE0_9HYPH</name>
<feature type="compositionally biased region" description="Polar residues" evidence="1">
    <location>
        <begin position="18"/>
        <end position="28"/>
    </location>
</feature>
<dbReference type="OrthoDB" id="9792321at2"/>
<dbReference type="InterPro" id="IPR050700">
    <property type="entry name" value="YIM1/Zinc_Alcohol_DH_Fams"/>
</dbReference>
<dbReference type="InterPro" id="IPR011032">
    <property type="entry name" value="GroES-like_sf"/>
</dbReference>
<evidence type="ECO:0000313" key="3">
    <source>
        <dbReference type="EMBL" id="RDJ12346.1"/>
    </source>
</evidence>
<dbReference type="EMBL" id="NAAC01000011">
    <property type="protein sequence ID" value="RDJ12346.1"/>
    <property type="molecule type" value="Genomic_DNA"/>
</dbReference>
<evidence type="ECO:0000313" key="4">
    <source>
        <dbReference type="Proteomes" id="UP000254939"/>
    </source>
</evidence>
<dbReference type="Proteomes" id="UP000254939">
    <property type="component" value="Unassembled WGS sequence"/>
</dbReference>
<feature type="region of interest" description="Disordered" evidence="1">
    <location>
        <begin position="1"/>
        <end position="28"/>
    </location>
</feature>
<evidence type="ECO:0000259" key="2">
    <source>
        <dbReference type="SMART" id="SM00829"/>
    </source>
</evidence>
<dbReference type="AlphaFoldDB" id="A0A370KRE0"/>
<evidence type="ECO:0000256" key="1">
    <source>
        <dbReference type="SAM" id="MobiDB-lite"/>
    </source>
</evidence>
<dbReference type="Gene3D" id="3.40.50.720">
    <property type="entry name" value="NAD(P)-binding Rossmann-like Domain"/>
    <property type="match status" value="1"/>
</dbReference>
<dbReference type="PANTHER" id="PTHR11695">
    <property type="entry name" value="ALCOHOL DEHYDROGENASE RELATED"/>
    <property type="match status" value="1"/>
</dbReference>
<dbReference type="PANTHER" id="PTHR11695:SF294">
    <property type="entry name" value="RETICULON-4-INTERACTING PROTEIN 1, MITOCHONDRIAL"/>
    <property type="match status" value="1"/>
</dbReference>
<accession>A0A370KRE0</accession>
<reference evidence="3 4" key="1">
    <citation type="submission" date="2017-03" db="EMBL/GenBank/DDBJ databases">
        <title>Genome analysis of Rhizobial strains effectives or ineffectives for nitrogen fixation isolated from bean seeds.</title>
        <authorList>
            <person name="Peralta H."/>
            <person name="Aguilar-Vera A."/>
            <person name="Mora Y."/>
            <person name="Vargas-Lagunas C."/>
            <person name="Girard L."/>
            <person name="Mora J."/>
        </authorList>
    </citation>
    <scope>NUCLEOTIDE SEQUENCE [LARGE SCALE GENOMIC DNA]</scope>
    <source>
        <strain evidence="3 4">CCGM3</strain>
    </source>
</reference>
<dbReference type="Pfam" id="PF13602">
    <property type="entry name" value="ADH_zinc_N_2"/>
    <property type="match status" value="1"/>
</dbReference>
<dbReference type="CDD" id="cd05289">
    <property type="entry name" value="MDR_like_2"/>
    <property type="match status" value="1"/>
</dbReference>
<dbReference type="InterPro" id="IPR036291">
    <property type="entry name" value="NAD(P)-bd_dom_sf"/>
</dbReference>